<dbReference type="OrthoDB" id="424302at2759"/>
<proteinExistence type="inferred from homology"/>
<evidence type="ECO:0000259" key="6">
    <source>
        <dbReference type="PROSITE" id="PS50305"/>
    </source>
</evidence>
<organism evidence="7 8">
    <name type="scientific">Lachnellula arida</name>
    <dbReference type="NCBI Taxonomy" id="1316785"/>
    <lineage>
        <taxon>Eukaryota</taxon>
        <taxon>Fungi</taxon>
        <taxon>Dikarya</taxon>
        <taxon>Ascomycota</taxon>
        <taxon>Pezizomycotina</taxon>
        <taxon>Leotiomycetes</taxon>
        <taxon>Helotiales</taxon>
        <taxon>Lachnaceae</taxon>
        <taxon>Lachnellula</taxon>
    </lineage>
</organism>
<evidence type="ECO:0000256" key="1">
    <source>
        <dbReference type="ARBA" id="ARBA00006924"/>
    </source>
</evidence>
<keyword evidence="3" id="KW-0520">NAD</keyword>
<feature type="active site" description="Proton acceptor" evidence="4">
    <location>
        <position position="144"/>
    </location>
</feature>
<dbReference type="GO" id="GO:0046872">
    <property type="term" value="F:metal ion binding"/>
    <property type="evidence" value="ECO:0007669"/>
    <property type="project" value="UniProtKB-KW"/>
</dbReference>
<keyword evidence="2" id="KW-0808">Transferase</keyword>
<protein>
    <submittedName>
        <fullName evidence="7">NAD-dependent protein deacylase</fullName>
    </submittedName>
</protein>
<evidence type="ECO:0000256" key="2">
    <source>
        <dbReference type="ARBA" id="ARBA00022679"/>
    </source>
</evidence>
<sequence>MSSPTSIHQSPRHQQPPTRSWASTSVSDFQAVLKSSKRVLALCGAGLSASSGLETFRGAGGMWRDYEASALATPEAFEKDPGLVWLFYAYRRHKALNAKPNMGHYALAELARAKGEEGFMCLSQNIDGLSQRANHPPAQLKLLHSSLFDIKCFSCPYIEKDNFSDPVHPSLLIDEASITARLSAASTPISLSSASASKPPTIPLDELPHCPACKTGLLRPGVVWFGESLPKQTLAEVNQWIGRGLIDLCLMIGTTAQVYPAAGYVQVARMEGARIAVVNMDSRELGAAGGLRSVDFLFEGDAARVLPDILGGVVGELEGFVGEVAMVNGARTGEGEGVEEEEEMDEVQKYFAASP</sequence>
<comment type="caution">
    <text evidence="7">The sequence shown here is derived from an EMBL/GenBank/DDBJ whole genome shotgun (WGS) entry which is preliminary data.</text>
</comment>
<name>A0A8T9B6C2_9HELO</name>
<dbReference type="InterPro" id="IPR029035">
    <property type="entry name" value="DHS-like_NAD/FAD-binding_dom"/>
</dbReference>
<dbReference type="EMBL" id="QGMF01000594">
    <property type="protein sequence ID" value="TVY14901.1"/>
    <property type="molecule type" value="Genomic_DNA"/>
</dbReference>
<evidence type="ECO:0000256" key="3">
    <source>
        <dbReference type="ARBA" id="ARBA00023027"/>
    </source>
</evidence>
<evidence type="ECO:0000256" key="4">
    <source>
        <dbReference type="PROSITE-ProRule" id="PRU00236"/>
    </source>
</evidence>
<feature type="binding site" evidence="4">
    <location>
        <position position="210"/>
    </location>
    <ligand>
        <name>Zn(2+)</name>
        <dbReference type="ChEBI" id="CHEBI:29105"/>
    </ligand>
</feature>
<feature type="binding site" evidence="4">
    <location>
        <position position="155"/>
    </location>
    <ligand>
        <name>Zn(2+)</name>
        <dbReference type="ChEBI" id="CHEBI:29105"/>
    </ligand>
</feature>
<dbReference type="InterPro" id="IPR050134">
    <property type="entry name" value="NAD-dep_sirtuin_deacylases"/>
</dbReference>
<feature type="binding site" evidence="4">
    <location>
        <position position="213"/>
    </location>
    <ligand>
        <name>Zn(2+)</name>
        <dbReference type="ChEBI" id="CHEBI:29105"/>
    </ligand>
</feature>
<dbReference type="InterPro" id="IPR026590">
    <property type="entry name" value="Ssirtuin_cat_dom"/>
</dbReference>
<feature type="compositionally biased region" description="Acidic residues" evidence="5">
    <location>
        <begin position="336"/>
        <end position="345"/>
    </location>
</feature>
<dbReference type="InterPro" id="IPR026591">
    <property type="entry name" value="Sirtuin_cat_small_dom_sf"/>
</dbReference>
<gene>
    <name evidence="7" type="ORF">LARI1_G008527</name>
</gene>
<dbReference type="Gene3D" id="3.40.50.1220">
    <property type="entry name" value="TPP-binding domain"/>
    <property type="match status" value="1"/>
</dbReference>
<dbReference type="Gene3D" id="3.30.1600.10">
    <property type="entry name" value="SIR2/SIRT2 'Small Domain"/>
    <property type="match status" value="1"/>
</dbReference>
<dbReference type="AlphaFoldDB" id="A0A8T9B6C2"/>
<keyword evidence="4" id="KW-0862">Zinc</keyword>
<dbReference type="InterPro" id="IPR003000">
    <property type="entry name" value="Sirtuin"/>
</dbReference>
<dbReference type="PANTHER" id="PTHR11085">
    <property type="entry name" value="NAD-DEPENDENT PROTEIN DEACYLASE SIRTUIN-5, MITOCHONDRIAL-RELATED"/>
    <property type="match status" value="1"/>
</dbReference>
<evidence type="ECO:0000256" key="5">
    <source>
        <dbReference type="SAM" id="MobiDB-lite"/>
    </source>
</evidence>
<comment type="similarity">
    <text evidence="1">Belongs to the sirtuin family. Class I subfamily.</text>
</comment>
<dbReference type="PROSITE" id="PS50305">
    <property type="entry name" value="SIRTUIN"/>
    <property type="match status" value="1"/>
</dbReference>
<dbReference type="Proteomes" id="UP000469559">
    <property type="component" value="Unassembled WGS sequence"/>
</dbReference>
<dbReference type="SUPFAM" id="SSF52467">
    <property type="entry name" value="DHS-like NAD/FAD-binding domain"/>
    <property type="match status" value="1"/>
</dbReference>
<feature type="domain" description="Deacetylase sirtuin-type" evidence="6">
    <location>
        <begin position="19"/>
        <end position="323"/>
    </location>
</feature>
<evidence type="ECO:0000313" key="8">
    <source>
        <dbReference type="Proteomes" id="UP000469559"/>
    </source>
</evidence>
<keyword evidence="4" id="KW-0479">Metal-binding</keyword>
<dbReference type="GO" id="GO:0070403">
    <property type="term" value="F:NAD+ binding"/>
    <property type="evidence" value="ECO:0007669"/>
    <property type="project" value="InterPro"/>
</dbReference>
<dbReference type="GO" id="GO:0017136">
    <property type="term" value="F:histone deacetylase activity, NAD-dependent"/>
    <property type="evidence" value="ECO:0007669"/>
    <property type="project" value="TreeGrafter"/>
</dbReference>
<feature type="region of interest" description="Disordered" evidence="5">
    <location>
        <begin position="1"/>
        <end position="22"/>
    </location>
</feature>
<evidence type="ECO:0000313" key="7">
    <source>
        <dbReference type="EMBL" id="TVY14901.1"/>
    </source>
</evidence>
<dbReference type="Pfam" id="PF02146">
    <property type="entry name" value="SIR2"/>
    <property type="match status" value="1"/>
</dbReference>
<accession>A0A8T9B6C2</accession>
<feature type="region of interest" description="Disordered" evidence="5">
    <location>
        <begin position="331"/>
        <end position="355"/>
    </location>
</feature>
<keyword evidence="8" id="KW-1185">Reference proteome</keyword>
<feature type="binding site" evidence="4">
    <location>
        <position position="152"/>
    </location>
    <ligand>
        <name>Zn(2+)</name>
        <dbReference type="ChEBI" id="CHEBI:29105"/>
    </ligand>
</feature>
<dbReference type="PANTHER" id="PTHR11085:SF10">
    <property type="entry name" value="NAD-DEPENDENT PROTEIN DEACYLASE SIRTUIN-5, MITOCHONDRIAL-RELATED"/>
    <property type="match status" value="1"/>
</dbReference>
<dbReference type="GO" id="GO:0005634">
    <property type="term" value="C:nucleus"/>
    <property type="evidence" value="ECO:0007669"/>
    <property type="project" value="TreeGrafter"/>
</dbReference>
<reference evidence="7 8" key="1">
    <citation type="submission" date="2018-05" db="EMBL/GenBank/DDBJ databases">
        <title>Whole genome sequencing for identification of molecular markers to develop diagnostic detection tools for the regulated plant pathogen Lachnellula willkommii.</title>
        <authorList>
            <person name="Giroux E."/>
            <person name="Bilodeau G."/>
        </authorList>
    </citation>
    <scope>NUCLEOTIDE SEQUENCE [LARGE SCALE GENOMIC DNA]</scope>
    <source>
        <strain evidence="7 8">CBS 203.66</strain>
    </source>
</reference>